<dbReference type="SFLD" id="SFLDG01082">
    <property type="entry name" value="B12-binding_domain_containing"/>
    <property type="match status" value="1"/>
</dbReference>
<proteinExistence type="predicted"/>
<evidence type="ECO:0000313" key="2">
    <source>
        <dbReference type="EMBL" id="ONN27067.1"/>
    </source>
</evidence>
<gene>
    <name evidence="2" type="ORF">XJ44_04555</name>
</gene>
<dbReference type="Gene3D" id="3.30.750.200">
    <property type="match status" value="1"/>
</dbReference>
<dbReference type="PANTHER" id="PTHR43324">
    <property type="match status" value="1"/>
</dbReference>
<accession>A0ABX3IIQ4</accession>
<dbReference type="Proteomes" id="UP000242616">
    <property type="component" value="Unassembled WGS sequence"/>
</dbReference>
<dbReference type="SUPFAM" id="SSF102114">
    <property type="entry name" value="Radical SAM enzymes"/>
    <property type="match status" value="1"/>
</dbReference>
<evidence type="ECO:0000313" key="3">
    <source>
        <dbReference type="Proteomes" id="UP000242616"/>
    </source>
</evidence>
<evidence type="ECO:0000259" key="1">
    <source>
        <dbReference type="PROSITE" id="PS51918"/>
    </source>
</evidence>
<dbReference type="InterPro" id="IPR007197">
    <property type="entry name" value="rSAM"/>
</dbReference>
<organism evidence="2 3">
    <name type="scientific">Thermosipho affectus</name>
    <dbReference type="NCBI Taxonomy" id="660294"/>
    <lineage>
        <taxon>Bacteria</taxon>
        <taxon>Thermotogati</taxon>
        <taxon>Thermotogota</taxon>
        <taxon>Thermotogae</taxon>
        <taxon>Thermotogales</taxon>
        <taxon>Fervidobacteriaceae</taxon>
        <taxon>Thermosipho</taxon>
    </lineage>
</organism>
<comment type="caution">
    <text evidence="2">The sequence shown here is derived from an EMBL/GenBank/DDBJ whole genome shotgun (WGS) entry which is preliminary data.</text>
</comment>
<dbReference type="InterPro" id="IPR058240">
    <property type="entry name" value="rSAM_sf"/>
</dbReference>
<protein>
    <submittedName>
        <fullName evidence="2">Radical SAM protein</fullName>
    </submittedName>
</protein>
<dbReference type="EMBL" id="LBFC01000018">
    <property type="protein sequence ID" value="ONN27067.1"/>
    <property type="molecule type" value="Genomic_DNA"/>
</dbReference>
<dbReference type="Gene3D" id="3.30.750.210">
    <property type="match status" value="1"/>
</dbReference>
<reference evidence="2 3" key="1">
    <citation type="submission" date="2015-06" db="EMBL/GenBank/DDBJ databases">
        <title>Genome sequencing of Thermotogales isolates from hydrothermal vents.</title>
        <authorList>
            <person name="Haverkamp T.H."/>
            <person name="Kublanov I.V."/>
            <person name="Nesbo C.L."/>
        </authorList>
    </citation>
    <scope>NUCLEOTIDE SEQUENCE [LARGE SCALE GENOMIC DNA]</scope>
    <source>
        <strain evidence="3">ik275mar</strain>
    </source>
</reference>
<dbReference type="PANTHER" id="PTHR43324:SF1">
    <property type="entry name" value="RADICAL SAM CORE DOMAIN-CONTAINING PROTEIN"/>
    <property type="match status" value="1"/>
</dbReference>
<dbReference type="InterPro" id="IPR006638">
    <property type="entry name" value="Elp3/MiaA/NifB-like_rSAM"/>
</dbReference>
<feature type="domain" description="Radical SAM core" evidence="1">
    <location>
        <begin position="150"/>
        <end position="415"/>
    </location>
</feature>
<dbReference type="RefSeq" id="WP_077198216.1">
    <property type="nucleotide sequence ID" value="NZ_LBFC01000018.1"/>
</dbReference>
<dbReference type="Pfam" id="PF04055">
    <property type="entry name" value="Radical_SAM"/>
    <property type="match status" value="1"/>
</dbReference>
<dbReference type="SMART" id="SM00729">
    <property type="entry name" value="Elp3"/>
    <property type="match status" value="1"/>
</dbReference>
<name>A0ABX3IIQ4_9BACT</name>
<keyword evidence="3" id="KW-1185">Reference proteome</keyword>
<dbReference type="SFLD" id="SFLDS00029">
    <property type="entry name" value="Radical_SAM"/>
    <property type="match status" value="1"/>
</dbReference>
<sequence>MKSAVLIDGYVDEPAVLGVPPYISTYARYIAGTLLLKGFEVTYTTIDQIREKDNWQIFNDYDVMVILSSVTVPGKYIGGTPITIDEIEKLFELNKKPFRILTGAIVKFLKSTKADDVAEDFLKYAFENVSYEIIRKVSIEGAQIVKQHPRYPDVICEIEVSLGCERKTYCTFCSEPILHPIFSSRPVKDIVDEVEALYKCGVRAFRLGRSANILAYGFDKNSSKINISLINELYNGIRDVAPELEVLHTDNANPGFIAKYYPESARAIEIIVNYNTPGDIFSFGIESFDENVRKKNNIQGSVDDIDFAIRLVNEVGGKRVEGVPKLLPGLNFIFGLYGETKKSYEILYKKLKEYLNDNVLIRRINLRQLYLVPNTPMWYLSKRKHLKVNKKLFNHYKYLIRREIDAPMLRKVFPKGTIIRNVISEFREGNITFARPLGTYPILIGVIGIFEGKSDVYVVDHGRRSITAIEMERKVGDYSINELTKIPGIGKSTAQMLKEKFFNQPLWKVLEGQVD</sequence>
<dbReference type="PROSITE" id="PS51918">
    <property type="entry name" value="RADICAL_SAM"/>
    <property type="match status" value="1"/>
</dbReference>